<keyword evidence="1" id="KW-0805">Transcription regulation</keyword>
<dbReference type="EMBL" id="JAHBBD010000021">
    <property type="protein sequence ID" value="MBW3083398.1"/>
    <property type="molecule type" value="Genomic_DNA"/>
</dbReference>
<reference evidence="6 7" key="1">
    <citation type="submission" date="2021-05" db="EMBL/GenBank/DDBJ databases">
        <title>Phylogenetic classification of ten novel species belonging to the genus Bifidobacterium comprising B. colchicus sp. nov., B. abeli sp. nov., B. bicoloris sp. nov., B. guerezis sp. nov., B. rosaliae sp. nov., B. santillanensis sp. nov., B. argentati sp. nov., B. amazzoni sp. nov., B. pluviali sp. nov., and B. pinnaculum sp. nov.</title>
        <authorList>
            <person name="Lugli G.A."/>
            <person name="Ruiz Garcia L."/>
            <person name="Margolles A."/>
            <person name="Ventura M."/>
        </authorList>
    </citation>
    <scope>NUCLEOTIDE SEQUENCE [LARGE SCALE GENOMIC DNA]</scope>
    <source>
        <strain evidence="6 7">6T3</strain>
    </source>
</reference>
<dbReference type="PROSITE" id="PS00041">
    <property type="entry name" value="HTH_ARAC_FAMILY_1"/>
    <property type="match status" value="1"/>
</dbReference>
<dbReference type="PANTHER" id="PTHR47504">
    <property type="entry name" value="RIGHT ORIGIN-BINDING PROTEIN"/>
    <property type="match status" value="1"/>
</dbReference>
<dbReference type="Pfam" id="PF12833">
    <property type="entry name" value="HTH_18"/>
    <property type="match status" value="1"/>
</dbReference>
<evidence type="ECO:0000259" key="4">
    <source>
        <dbReference type="PROSITE" id="PS01124"/>
    </source>
</evidence>
<sequence>MEVQKVVSIETVIEFIESHLDGKLELDTVAAAVHYSKYHLHRMFTETVGMTIHDYVSRRQLTEAAKLLVFSKKSIIDIALICGYESQQAFTSVFKAMYKMPPAEYRELGQFYPLQLRYYLHKEAHNNMNFTSDDIKLATISDIPAWMELVRMVVDGYPYLDEADYLAKLKNSIEKSQALILPLGNIAIGIMAFSYNTGSIEFMGVHPQYRSYGIPKLFLDKLMNEYLPQQEISTTTYRENDKADTGYRNELKQLGFAERELLIEFGYPTQRFVLPIPE</sequence>
<feature type="domain" description="N-acetyltransferase" evidence="5">
    <location>
        <begin position="133"/>
        <end position="277"/>
    </location>
</feature>
<feature type="domain" description="HTH araC/xylS-type" evidence="4">
    <location>
        <begin position="10"/>
        <end position="108"/>
    </location>
</feature>
<dbReference type="PROSITE" id="PS51186">
    <property type="entry name" value="GNAT"/>
    <property type="match status" value="1"/>
</dbReference>
<dbReference type="InterPro" id="IPR050959">
    <property type="entry name" value="MarA-like"/>
</dbReference>
<evidence type="ECO:0000313" key="6">
    <source>
        <dbReference type="EMBL" id="MBW3083398.1"/>
    </source>
</evidence>
<keyword evidence="7" id="KW-1185">Reference proteome</keyword>
<dbReference type="PROSITE" id="PS01124">
    <property type="entry name" value="HTH_ARAC_FAMILY_2"/>
    <property type="match status" value="1"/>
</dbReference>
<keyword evidence="3" id="KW-0804">Transcription</keyword>
<evidence type="ECO:0000256" key="1">
    <source>
        <dbReference type="ARBA" id="ARBA00023015"/>
    </source>
</evidence>
<evidence type="ECO:0000256" key="2">
    <source>
        <dbReference type="ARBA" id="ARBA00023125"/>
    </source>
</evidence>
<keyword evidence="2" id="KW-0238">DNA-binding</keyword>
<comment type="caution">
    <text evidence="6">The sequence shown here is derived from an EMBL/GenBank/DDBJ whole genome shotgun (WGS) entry which is preliminary data.</text>
</comment>
<gene>
    <name evidence="6" type="ORF">KIH73_08490</name>
</gene>
<dbReference type="PANTHER" id="PTHR47504:SF6">
    <property type="entry name" value="ARAC-FAMILY TRANSCRIPTIONAL REGULATOR"/>
    <property type="match status" value="1"/>
</dbReference>
<protein>
    <submittedName>
        <fullName evidence="6">Helix-turn-helix transcriptional regulator</fullName>
    </submittedName>
</protein>
<dbReference type="Proteomes" id="UP000812844">
    <property type="component" value="Unassembled WGS sequence"/>
</dbReference>
<name>A0ABS6WA76_9BIFI</name>
<dbReference type="InterPro" id="IPR018062">
    <property type="entry name" value="HTH_AraC-typ_CS"/>
</dbReference>
<dbReference type="InterPro" id="IPR000182">
    <property type="entry name" value="GNAT_dom"/>
</dbReference>
<evidence type="ECO:0000256" key="3">
    <source>
        <dbReference type="ARBA" id="ARBA00023163"/>
    </source>
</evidence>
<dbReference type="RefSeq" id="WP_219082503.1">
    <property type="nucleotide sequence ID" value="NZ_JAHBBD010000021.1"/>
</dbReference>
<proteinExistence type="predicted"/>
<dbReference type="InterPro" id="IPR018060">
    <property type="entry name" value="HTH_AraC"/>
</dbReference>
<organism evidence="6 7">
    <name type="scientific">Bifidobacterium phasiani</name>
    <dbReference type="NCBI Taxonomy" id="2834431"/>
    <lineage>
        <taxon>Bacteria</taxon>
        <taxon>Bacillati</taxon>
        <taxon>Actinomycetota</taxon>
        <taxon>Actinomycetes</taxon>
        <taxon>Bifidobacteriales</taxon>
        <taxon>Bifidobacteriaceae</taxon>
        <taxon>Bifidobacterium</taxon>
    </lineage>
</organism>
<evidence type="ECO:0000313" key="7">
    <source>
        <dbReference type="Proteomes" id="UP000812844"/>
    </source>
</evidence>
<dbReference type="SMART" id="SM00342">
    <property type="entry name" value="HTH_ARAC"/>
    <property type="match status" value="1"/>
</dbReference>
<evidence type="ECO:0000259" key="5">
    <source>
        <dbReference type="PROSITE" id="PS51186"/>
    </source>
</evidence>
<accession>A0ABS6WA76</accession>